<dbReference type="PANTHER" id="PTHR21256">
    <property type="entry name" value="HISTIDINOL DEHYDROGENASE HDH"/>
    <property type="match status" value="1"/>
</dbReference>
<evidence type="ECO:0000313" key="18">
    <source>
        <dbReference type="EMBL" id="GGX58978.1"/>
    </source>
</evidence>
<feature type="binding site" evidence="11 16">
    <location>
        <position position="361"/>
    </location>
    <ligand>
        <name>Zn(2+)</name>
        <dbReference type="ChEBI" id="CHEBI:29105"/>
    </ligand>
</feature>
<dbReference type="CDD" id="cd06572">
    <property type="entry name" value="Histidinol_dh"/>
    <property type="match status" value="1"/>
</dbReference>
<evidence type="ECO:0000256" key="6">
    <source>
        <dbReference type="ARBA" id="ARBA00022833"/>
    </source>
</evidence>
<dbReference type="GO" id="GO:0008270">
    <property type="term" value="F:zinc ion binding"/>
    <property type="evidence" value="ECO:0007669"/>
    <property type="project" value="UniProtKB-UniRule"/>
</dbReference>
<dbReference type="Pfam" id="PF00815">
    <property type="entry name" value="Histidinol_dh"/>
    <property type="match status" value="1"/>
</dbReference>
<dbReference type="NCBIfam" id="TIGR00069">
    <property type="entry name" value="hisD"/>
    <property type="match status" value="1"/>
</dbReference>
<dbReference type="InterPro" id="IPR022695">
    <property type="entry name" value="Histidinol_DH_monofunct"/>
</dbReference>
<dbReference type="EMBL" id="BMYV01000001">
    <property type="protein sequence ID" value="GGX58978.1"/>
    <property type="molecule type" value="Genomic_DNA"/>
</dbReference>
<keyword evidence="7 11" id="KW-0560">Oxidoreductase</keyword>
<evidence type="ECO:0000256" key="9">
    <source>
        <dbReference type="ARBA" id="ARBA00023102"/>
    </source>
</evidence>
<evidence type="ECO:0000256" key="10">
    <source>
        <dbReference type="ARBA" id="ARBA00049489"/>
    </source>
</evidence>
<dbReference type="GO" id="GO:0004399">
    <property type="term" value="F:histidinol dehydrogenase activity"/>
    <property type="evidence" value="ECO:0007669"/>
    <property type="project" value="UniProtKB-UniRule"/>
</dbReference>
<comment type="cofactor">
    <cofactor evidence="11 16">
        <name>Zn(2+)</name>
        <dbReference type="ChEBI" id="CHEBI:29105"/>
    </cofactor>
    <text evidence="11 16">Binds 1 zinc ion per subunit.</text>
</comment>
<name>A0A918NBV1_9PROT</name>
<evidence type="ECO:0000256" key="8">
    <source>
        <dbReference type="ARBA" id="ARBA00023027"/>
    </source>
</evidence>
<keyword evidence="8 11" id="KW-0520">NAD</keyword>
<feature type="binding site" evidence="11 15">
    <location>
        <position position="420"/>
    </location>
    <ligand>
        <name>substrate</name>
    </ligand>
</feature>
<feature type="binding site" evidence="11 16">
    <location>
        <position position="420"/>
    </location>
    <ligand>
        <name>Zn(2+)</name>
        <dbReference type="ChEBI" id="CHEBI:29105"/>
    </ligand>
</feature>
<dbReference type="GO" id="GO:0005829">
    <property type="term" value="C:cytosol"/>
    <property type="evidence" value="ECO:0007669"/>
    <property type="project" value="TreeGrafter"/>
</dbReference>
<sequence length="432" mass="46157">MQRFDWINLTASERITALARPAAISDATLIDGVKTILSDVKLNGNEALLRFTQKFDGVELDALEVSASAMKAAWDALSAADQAVIERARRNIKRFHKAQIPSPIEVETEPGVICRREARAIETAGLYVPGGTAPLVSTLLMLSVPAKVAGVQNRIVVTPPGKDGKVNPMILAAAFRCKVTRLFAVGGAQAIGALAYGTETIPKCDKIFGPGNAWVAAAKSLVAQEAGGPAIDMPAGPSEAMVLADSSANPAFVASDLLSQAEHDTVAQVVCVAENQAIADAVEAEIEKQLETLSRAKIARESLGYGRMFIAEDRSDIIDIVNRYAPEHLIVQLRRPETYVGAIRHAGSIFVGPWTPESVGDYASGTNHTLPTYGAARAYSGVTLNSFLKFISIQRLTKKGLKRLGPVVERLAEMEGLDAHKNAVTLRLEALK</sequence>
<dbReference type="Gene3D" id="3.40.50.1980">
    <property type="entry name" value="Nitrogenase molybdenum iron protein domain"/>
    <property type="match status" value="2"/>
</dbReference>
<evidence type="ECO:0000256" key="4">
    <source>
        <dbReference type="ARBA" id="ARBA00022605"/>
    </source>
</evidence>
<evidence type="ECO:0000256" key="15">
    <source>
        <dbReference type="PIRSR" id="PIRSR000099-3"/>
    </source>
</evidence>
<feature type="binding site" evidence="11 14">
    <location>
        <position position="127"/>
    </location>
    <ligand>
        <name>NAD(+)</name>
        <dbReference type="ChEBI" id="CHEBI:57540"/>
    </ligand>
</feature>
<feature type="binding site" evidence="11 15">
    <location>
        <position position="415"/>
    </location>
    <ligand>
        <name>substrate</name>
    </ligand>
</feature>
<dbReference type="PANTHER" id="PTHR21256:SF2">
    <property type="entry name" value="HISTIDINE BIOSYNTHESIS TRIFUNCTIONAL PROTEIN"/>
    <property type="match status" value="1"/>
</dbReference>
<evidence type="ECO:0000256" key="16">
    <source>
        <dbReference type="PIRSR" id="PIRSR000099-4"/>
    </source>
</evidence>
<feature type="active site" description="Proton acceptor" evidence="11 13">
    <location>
        <position position="327"/>
    </location>
</feature>
<dbReference type="RefSeq" id="WP_189581004.1">
    <property type="nucleotide sequence ID" value="NZ_BMYV01000001.1"/>
</dbReference>
<dbReference type="PIRSF" id="PIRSF000099">
    <property type="entry name" value="Histidinol_dh"/>
    <property type="match status" value="1"/>
</dbReference>
<evidence type="ECO:0000256" key="11">
    <source>
        <dbReference type="HAMAP-Rule" id="MF_01024"/>
    </source>
</evidence>
<dbReference type="PRINTS" id="PR00083">
    <property type="entry name" value="HOLDHDRGNASE"/>
</dbReference>
<dbReference type="InterPro" id="IPR001692">
    <property type="entry name" value="Histidinol_DH_CS"/>
</dbReference>
<evidence type="ECO:0000256" key="17">
    <source>
        <dbReference type="RuleBase" id="RU004175"/>
    </source>
</evidence>
<comment type="function">
    <text evidence="11">Catalyzes the sequential NAD-dependent oxidations of L-histidinol to L-histidinaldehyde and then to L-histidine.</text>
</comment>
<dbReference type="AlphaFoldDB" id="A0A918NBV1"/>
<evidence type="ECO:0000256" key="3">
    <source>
        <dbReference type="ARBA" id="ARBA00012965"/>
    </source>
</evidence>
<accession>A0A918NBV1</accession>
<comment type="pathway">
    <text evidence="1 11">Amino-acid biosynthesis; L-histidine biosynthesis; L-histidine from 5-phospho-alpha-D-ribose 1-diphosphate: step 9/9.</text>
</comment>
<evidence type="ECO:0000256" key="14">
    <source>
        <dbReference type="PIRSR" id="PIRSR000099-2"/>
    </source>
</evidence>
<keyword evidence="6 11" id="KW-0862">Zinc</keyword>
<dbReference type="GO" id="GO:0000105">
    <property type="term" value="P:L-histidine biosynthetic process"/>
    <property type="evidence" value="ECO:0007669"/>
    <property type="project" value="UniProtKB-UniRule"/>
</dbReference>
<feature type="binding site" evidence="11 15">
    <location>
        <position position="361"/>
    </location>
    <ligand>
        <name>substrate</name>
    </ligand>
</feature>
<dbReference type="EC" id="1.1.1.23" evidence="3 11"/>
<feature type="binding site" evidence="11 16">
    <location>
        <position position="263"/>
    </location>
    <ligand>
        <name>Zn(2+)</name>
        <dbReference type="ChEBI" id="CHEBI:29105"/>
    </ligand>
</feature>
<organism evidence="18 19">
    <name type="scientific">Litorimonas cladophorae</name>
    <dbReference type="NCBI Taxonomy" id="1220491"/>
    <lineage>
        <taxon>Bacteria</taxon>
        <taxon>Pseudomonadati</taxon>
        <taxon>Pseudomonadota</taxon>
        <taxon>Alphaproteobacteria</taxon>
        <taxon>Maricaulales</taxon>
        <taxon>Robiginitomaculaceae</taxon>
    </lineage>
</organism>
<evidence type="ECO:0000256" key="2">
    <source>
        <dbReference type="ARBA" id="ARBA00010178"/>
    </source>
</evidence>
<dbReference type="PROSITE" id="PS00611">
    <property type="entry name" value="HISOL_DEHYDROGENASE"/>
    <property type="match status" value="1"/>
</dbReference>
<dbReference type="SUPFAM" id="SSF53720">
    <property type="entry name" value="ALDH-like"/>
    <property type="match status" value="1"/>
</dbReference>
<feature type="binding site" evidence="11 15">
    <location>
        <position position="328"/>
    </location>
    <ligand>
        <name>substrate</name>
    </ligand>
</feature>
<feature type="binding site" evidence="11 16">
    <location>
        <position position="260"/>
    </location>
    <ligand>
        <name>Zn(2+)</name>
        <dbReference type="ChEBI" id="CHEBI:29105"/>
    </ligand>
</feature>
<dbReference type="InterPro" id="IPR016161">
    <property type="entry name" value="Ald_DH/histidinol_DH"/>
</dbReference>
<evidence type="ECO:0000256" key="1">
    <source>
        <dbReference type="ARBA" id="ARBA00004940"/>
    </source>
</evidence>
<evidence type="ECO:0000256" key="7">
    <source>
        <dbReference type="ARBA" id="ARBA00023002"/>
    </source>
</evidence>
<dbReference type="InterPro" id="IPR012131">
    <property type="entry name" value="Hstdl_DH"/>
</dbReference>
<protein>
    <recommendedName>
        <fullName evidence="3 11">Histidinol dehydrogenase</fullName>
        <shortName evidence="11">HDH</shortName>
        <ecNumber evidence="3 11">1.1.1.23</ecNumber>
    </recommendedName>
</protein>
<keyword evidence="4 11" id="KW-0028">Amino-acid biosynthesis</keyword>
<dbReference type="HAMAP" id="MF_01024">
    <property type="entry name" value="HisD"/>
    <property type="match status" value="1"/>
</dbReference>
<dbReference type="GO" id="GO:0051287">
    <property type="term" value="F:NAD binding"/>
    <property type="evidence" value="ECO:0007669"/>
    <property type="project" value="InterPro"/>
</dbReference>
<dbReference type="FunFam" id="1.20.5.1300:FF:000002">
    <property type="entry name" value="Histidinol dehydrogenase, chloroplastic"/>
    <property type="match status" value="1"/>
</dbReference>
<dbReference type="Gene3D" id="1.20.5.1300">
    <property type="match status" value="1"/>
</dbReference>
<evidence type="ECO:0000256" key="12">
    <source>
        <dbReference type="PIRNR" id="PIRNR000099"/>
    </source>
</evidence>
<comment type="catalytic activity">
    <reaction evidence="10 11">
        <text>L-histidinol + 2 NAD(+) + H2O = L-histidine + 2 NADH + 3 H(+)</text>
        <dbReference type="Rhea" id="RHEA:20641"/>
        <dbReference type="ChEBI" id="CHEBI:15377"/>
        <dbReference type="ChEBI" id="CHEBI:15378"/>
        <dbReference type="ChEBI" id="CHEBI:57540"/>
        <dbReference type="ChEBI" id="CHEBI:57595"/>
        <dbReference type="ChEBI" id="CHEBI:57699"/>
        <dbReference type="ChEBI" id="CHEBI:57945"/>
        <dbReference type="EC" id="1.1.1.23"/>
    </reaction>
</comment>
<evidence type="ECO:0000313" key="19">
    <source>
        <dbReference type="Proteomes" id="UP000600865"/>
    </source>
</evidence>
<feature type="active site" description="Proton acceptor" evidence="11 13">
    <location>
        <position position="328"/>
    </location>
</feature>
<feature type="binding site" evidence="11 14">
    <location>
        <position position="212"/>
    </location>
    <ligand>
        <name>NAD(+)</name>
        <dbReference type="ChEBI" id="CHEBI:57540"/>
    </ligand>
</feature>
<dbReference type="FunFam" id="3.40.50.1980:FF:000001">
    <property type="entry name" value="Histidinol dehydrogenase"/>
    <property type="match status" value="1"/>
</dbReference>
<keyword evidence="9 11" id="KW-0368">Histidine biosynthesis</keyword>
<proteinExistence type="inferred from homology"/>
<keyword evidence="19" id="KW-1185">Reference proteome</keyword>
<comment type="similarity">
    <text evidence="2 11 12 17">Belongs to the histidinol dehydrogenase family.</text>
</comment>
<comment type="caution">
    <text evidence="18">The sequence shown here is derived from an EMBL/GenBank/DDBJ whole genome shotgun (WGS) entry which is preliminary data.</text>
</comment>
<keyword evidence="5 11" id="KW-0479">Metal-binding</keyword>
<dbReference type="Proteomes" id="UP000600865">
    <property type="component" value="Unassembled WGS sequence"/>
</dbReference>
<feature type="binding site" evidence="11 15">
    <location>
        <position position="238"/>
    </location>
    <ligand>
        <name>substrate</name>
    </ligand>
</feature>
<evidence type="ECO:0000256" key="5">
    <source>
        <dbReference type="ARBA" id="ARBA00022723"/>
    </source>
</evidence>
<feature type="binding site" evidence="11 14">
    <location>
        <position position="189"/>
    </location>
    <ligand>
        <name>NAD(+)</name>
        <dbReference type="ChEBI" id="CHEBI:57540"/>
    </ligand>
</feature>
<reference evidence="18 19" key="1">
    <citation type="journal article" date="2014" name="Int. J. Syst. Evol. Microbiol.">
        <title>Complete genome sequence of Corynebacterium casei LMG S-19264T (=DSM 44701T), isolated from a smear-ripened cheese.</title>
        <authorList>
            <consortium name="US DOE Joint Genome Institute (JGI-PGF)"/>
            <person name="Walter F."/>
            <person name="Albersmeier A."/>
            <person name="Kalinowski J."/>
            <person name="Ruckert C."/>
        </authorList>
    </citation>
    <scope>NUCLEOTIDE SEQUENCE [LARGE SCALE GENOMIC DNA]</scope>
    <source>
        <strain evidence="18 19">KCTC 23968</strain>
    </source>
</reference>
<gene>
    <name evidence="11 18" type="primary">hisD</name>
    <name evidence="18" type="ORF">GCM10011309_05560</name>
</gene>
<feature type="binding site" evidence="11 15">
    <location>
        <position position="260"/>
    </location>
    <ligand>
        <name>substrate</name>
    </ligand>
</feature>
<evidence type="ECO:0000256" key="13">
    <source>
        <dbReference type="PIRSR" id="PIRSR000099-1"/>
    </source>
</evidence>
<feature type="binding site" evidence="11 15">
    <location>
        <position position="263"/>
    </location>
    <ligand>
        <name>substrate</name>
    </ligand>
</feature>